<evidence type="ECO:0000313" key="1">
    <source>
        <dbReference type="EMBL" id="CAG2065612.1"/>
    </source>
</evidence>
<accession>A0ABN7PES3</accession>
<keyword evidence="2" id="KW-1185">Reference proteome</keyword>
<dbReference type="Proteomes" id="UP001153148">
    <property type="component" value="Unassembled WGS sequence"/>
</dbReference>
<reference evidence="1" key="1">
    <citation type="submission" date="2021-03" db="EMBL/GenBank/DDBJ databases">
        <authorList>
            <person name="Tran Van P."/>
        </authorList>
    </citation>
    <scope>NUCLEOTIDE SEQUENCE</scope>
</reference>
<sequence length="97" mass="11126">CPHEVEFDLDPDPLLHRKFLKPPGIEPKTFGSLYAGTLATRPQKNLEDIEMFIAKLAQLAYEGSTKMPITLEYKHICEIVHNNSDYHFLKGIINIIF</sequence>
<gene>
    <name evidence="1" type="ORF">TPAB3V08_LOCUS12556</name>
</gene>
<dbReference type="EMBL" id="CAJPIN010045008">
    <property type="protein sequence ID" value="CAG2065612.1"/>
    <property type="molecule type" value="Genomic_DNA"/>
</dbReference>
<evidence type="ECO:0000313" key="2">
    <source>
        <dbReference type="Proteomes" id="UP001153148"/>
    </source>
</evidence>
<dbReference type="InterPro" id="IPR009072">
    <property type="entry name" value="Histone-fold"/>
</dbReference>
<dbReference type="Gene3D" id="1.10.20.10">
    <property type="entry name" value="Histone, subunit A"/>
    <property type="match status" value="1"/>
</dbReference>
<feature type="non-terminal residue" evidence="1">
    <location>
        <position position="1"/>
    </location>
</feature>
<name>A0ABN7PES3_TIMPD</name>
<comment type="caution">
    <text evidence="1">The sequence shown here is derived from an EMBL/GenBank/DDBJ whole genome shotgun (WGS) entry which is preliminary data.</text>
</comment>
<proteinExistence type="predicted"/>
<organism evidence="1 2">
    <name type="scientific">Timema podura</name>
    <name type="common">Walking stick</name>
    <dbReference type="NCBI Taxonomy" id="61482"/>
    <lineage>
        <taxon>Eukaryota</taxon>
        <taxon>Metazoa</taxon>
        <taxon>Ecdysozoa</taxon>
        <taxon>Arthropoda</taxon>
        <taxon>Hexapoda</taxon>
        <taxon>Insecta</taxon>
        <taxon>Pterygota</taxon>
        <taxon>Neoptera</taxon>
        <taxon>Polyneoptera</taxon>
        <taxon>Phasmatodea</taxon>
        <taxon>Timematodea</taxon>
        <taxon>Timematoidea</taxon>
        <taxon>Timematidae</taxon>
        <taxon>Timema</taxon>
    </lineage>
</organism>
<feature type="non-terminal residue" evidence="1">
    <location>
        <position position="97"/>
    </location>
</feature>
<protein>
    <submittedName>
        <fullName evidence="1">Uncharacterized protein</fullName>
    </submittedName>
</protein>